<protein>
    <submittedName>
        <fullName evidence="1">36315_t:CDS:1</fullName>
    </submittedName>
</protein>
<dbReference type="EMBL" id="CAJVQB010028937">
    <property type="protein sequence ID" value="CAG8813306.1"/>
    <property type="molecule type" value="Genomic_DNA"/>
</dbReference>
<reference evidence="1 2" key="1">
    <citation type="submission" date="2021-06" db="EMBL/GenBank/DDBJ databases">
        <authorList>
            <person name="Kallberg Y."/>
            <person name="Tangrot J."/>
            <person name="Rosling A."/>
        </authorList>
    </citation>
    <scope>NUCLEOTIDE SEQUENCE [LARGE SCALE GENOMIC DNA]</scope>
    <source>
        <strain evidence="1 2">120-4 pot B 10/14</strain>
    </source>
</reference>
<dbReference type="Proteomes" id="UP000789901">
    <property type="component" value="Unassembled WGS sequence"/>
</dbReference>
<evidence type="ECO:0000313" key="2">
    <source>
        <dbReference type="Proteomes" id="UP000789901"/>
    </source>
</evidence>
<proteinExistence type="predicted"/>
<comment type="caution">
    <text evidence="1">The sequence shown here is derived from an EMBL/GenBank/DDBJ whole genome shotgun (WGS) entry which is preliminary data.</text>
</comment>
<name>A0ABN7W2A8_GIGMA</name>
<feature type="non-terminal residue" evidence="1">
    <location>
        <position position="1"/>
    </location>
</feature>
<sequence length="46" mass="5048">NFTVGAGGAEVKTTSFGINFGKKTEFSTPFAKERRQTNFLENAYAN</sequence>
<keyword evidence="2" id="KW-1185">Reference proteome</keyword>
<accession>A0ABN7W2A8</accession>
<organism evidence="1 2">
    <name type="scientific">Gigaspora margarita</name>
    <dbReference type="NCBI Taxonomy" id="4874"/>
    <lineage>
        <taxon>Eukaryota</taxon>
        <taxon>Fungi</taxon>
        <taxon>Fungi incertae sedis</taxon>
        <taxon>Mucoromycota</taxon>
        <taxon>Glomeromycotina</taxon>
        <taxon>Glomeromycetes</taxon>
        <taxon>Diversisporales</taxon>
        <taxon>Gigasporaceae</taxon>
        <taxon>Gigaspora</taxon>
    </lineage>
</organism>
<gene>
    <name evidence="1" type="ORF">GMARGA_LOCUS25749</name>
</gene>
<evidence type="ECO:0000313" key="1">
    <source>
        <dbReference type="EMBL" id="CAG8813306.1"/>
    </source>
</evidence>